<evidence type="ECO:0000313" key="2">
    <source>
        <dbReference type="EMBL" id="KAG2173957.1"/>
    </source>
</evidence>
<dbReference type="Proteomes" id="UP000612746">
    <property type="component" value="Unassembled WGS sequence"/>
</dbReference>
<feature type="region of interest" description="Disordered" evidence="1">
    <location>
        <begin position="1"/>
        <end position="57"/>
    </location>
</feature>
<feature type="compositionally biased region" description="Basic and acidic residues" evidence="1">
    <location>
        <begin position="477"/>
        <end position="517"/>
    </location>
</feature>
<dbReference type="OrthoDB" id="10678460at2759"/>
<accession>A0A8H7PHA2</accession>
<evidence type="ECO:0000313" key="3">
    <source>
        <dbReference type="Proteomes" id="UP000612746"/>
    </source>
</evidence>
<dbReference type="EMBL" id="JAEPRA010000017">
    <property type="protein sequence ID" value="KAG2173957.1"/>
    <property type="molecule type" value="Genomic_DNA"/>
</dbReference>
<comment type="caution">
    <text evidence="2">The sequence shown here is derived from an EMBL/GenBank/DDBJ whole genome shotgun (WGS) entry which is preliminary data.</text>
</comment>
<organism evidence="2 3">
    <name type="scientific">Umbelopsis vinacea</name>
    <dbReference type="NCBI Taxonomy" id="44442"/>
    <lineage>
        <taxon>Eukaryota</taxon>
        <taxon>Fungi</taxon>
        <taxon>Fungi incertae sedis</taxon>
        <taxon>Mucoromycota</taxon>
        <taxon>Mucoromycotina</taxon>
        <taxon>Umbelopsidomycetes</taxon>
        <taxon>Umbelopsidales</taxon>
        <taxon>Umbelopsidaceae</taxon>
        <taxon>Umbelopsis</taxon>
    </lineage>
</organism>
<feature type="compositionally biased region" description="Basic and acidic residues" evidence="1">
    <location>
        <begin position="10"/>
        <end position="33"/>
    </location>
</feature>
<proteinExistence type="predicted"/>
<name>A0A8H7PHA2_9FUNG</name>
<dbReference type="AlphaFoldDB" id="A0A8H7PHA2"/>
<sequence>METYPSTSYHAEKVNRSSESEDSTDRPSNHDEIPTDDQSFDEDKTMESLFSEDEDKKIDMMLDSRQDTGDDSVFDQFTMDDIVEIQNRTTDDEDLLPMKKIRSDSLAIAWLTITITQKANDDRLADFSQNTLDNFYVLGYLAGDGCHGTRHGTLSVVSESLMFLELASVVRKLKVQNPRFSMANAPLSKTAKIKMGNVRTTMMLWVYPNRDLEKQYRDLGLPSSRILRTNPDKIKDFFPDDKRMIMFFFGLLMSEGCVYSRLRYRDGSRVLQTLGICLTDKLLLEKLMEKINKLMDSQYLDVKKMAYMRVDNKRKEHYMDLWYLIVPKEVTTILLTIYESLTDDICEKARYAKRLLEAIPNEAQSLRLQGISWTATVARLEDQYKEFITGDNSSLRSTIISLAAKEPQNSVEIQLLIAYVQICQYRLLNSPPVDQKRLALKKEFHPQRARELKLRFRQWQLKNQELLSERSRRWFKNRTLDQKQKGKETAKRGEKNPKKVRASTERYRKSHMEDVKKTQKKCSRLVNQPAYERKSLATLLIGTDNRHIQKRCKLPERNSMM</sequence>
<reference evidence="2" key="1">
    <citation type="submission" date="2020-12" db="EMBL/GenBank/DDBJ databases">
        <title>Metabolic potential, ecology and presence of endohyphal bacteria is reflected in genomic diversity of Mucoromycotina.</title>
        <authorList>
            <person name="Muszewska A."/>
            <person name="Okrasinska A."/>
            <person name="Steczkiewicz K."/>
            <person name="Drgas O."/>
            <person name="Orlowska M."/>
            <person name="Perlinska-Lenart U."/>
            <person name="Aleksandrzak-Piekarczyk T."/>
            <person name="Szatraj K."/>
            <person name="Zielenkiewicz U."/>
            <person name="Pilsyk S."/>
            <person name="Malc E."/>
            <person name="Mieczkowski P."/>
            <person name="Kruszewska J.S."/>
            <person name="Biernat P."/>
            <person name="Pawlowska J."/>
        </authorList>
    </citation>
    <scope>NUCLEOTIDE SEQUENCE</scope>
    <source>
        <strain evidence="2">WA0000051536</strain>
    </source>
</reference>
<feature type="region of interest" description="Disordered" evidence="1">
    <location>
        <begin position="477"/>
        <end position="520"/>
    </location>
</feature>
<evidence type="ECO:0000256" key="1">
    <source>
        <dbReference type="SAM" id="MobiDB-lite"/>
    </source>
</evidence>
<gene>
    <name evidence="2" type="ORF">INT44_000070</name>
</gene>
<keyword evidence="3" id="KW-1185">Reference proteome</keyword>
<protein>
    <submittedName>
        <fullName evidence="2">Uncharacterized protein</fullName>
    </submittedName>
</protein>